<keyword evidence="4 9" id="KW-0812">Transmembrane</keyword>
<dbReference type="PANTHER" id="PTHR43773:SF1">
    <property type="entry name" value="MAGNESIUM TRANSPORTER MGTE"/>
    <property type="match status" value="1"/>
</dbReference>
<feature type="transmembrane region" description="Helical" evidence="9">
    <location>
        <begin position="447"/>
        <end position="467"/>
    </location>
</feature>
<keyword evidence="5 9" id="KW-0460">Magnesium</keyword>
<sequence>MNDQTESQLLERITTCVEQRSVQGARELIDETPNAVIAEVMNELNLEQQLTFLRLLKTADAAELFSYLDDEVQKNLAQSFSEDWGMKLLQSLQSDELADILDELPANVTSKILAYTPLDRRQELNKLLQYGDDQVGSIMSIDISSVFEQYTCEQALNKIRRDYQKKGAELVHYYYVVDSSAKLLGVLTLEEILFADPNAKIADIYSPVTSVTAYDKKEDAAKIFSDHDMSVLPVTNKEKRLIGMITSDDVIDVINEETTHNLHHLAGITKNKYESEYLKTPWYRLTKTRLLWTFVSLLFASLIHILLVVLSNKLTGGLSLQSLFILGLVPTTIILATLFGLQTNSQVSRALSLEEVDVHTDFKKVIGKEVLVGLLLGVFVFVLNFSFLASLHAAFGNFQIFLTQTILALAALSALILFVSAIFATLLGALIPLVLAKKNKDPNAWPVVLITNIVNLLMTAPMFFVLLI</sequence>
<dbReference type="CDD" id="cd04606">
    <property type="entry name" value="CBS_pair_Mg_transporter"/>
    <property type="match status" value="1"/>
</dbReference>
<feature type="transmembrane region" description="Helical" evidence="9">
    <location>
        <begin position="322"/>
        <end position="341"/>
    </location>
</feature>
<dbReference type="PANTHER" id="PTHR43773">
    <property type="entry name" value="MAGNESIUM TRANSPORTER MGTE"/>
    <property type="match status" value="1"/>
</dbReference>
<dbReference type="Gene3D" id="1.25.60.10">
    <property type="entry name" value="MgtE N-terminal domain-like"/>
    <property type="match status" value="1"/>
</dbReference>
<dbReference type="SUPFAM" id="SSF158791">
    <property type="entry name" value="MgtE N-terminal domain-like"/>
    <property type="match status" value="1"/>
</dbReference>
<keyword evidence="3 9" id="KW-0813">Transport</keyword>
<dbReference type="InterPro" id="IPR038076">
    <property type="entry name" value="MgtE_N_sf"/>
</dbReference>
<reference evidence="11 12" key="1">
    <citation type="submission" date="2019-01" db="EMBL/GenBank/DDBJ databases">
        <authorList>
            <consortium name="Pathogen Informatics"/>
        </authorList>
    </citation>
    <scope>NUCLEOTIDE SEQUENCE [LARGE SCALE GENOMIC DNA]</scope>
    <source>
        <strain evidence="11 12">NCTC10184</strain>
    </source>
</reference>
<dbReference type="InterPro" id="IPR006667">
    <property type="entry name" value="SLC41_membr_dom"/>
</dbReference>
<dbReference type="InterPro" id="IPR036739">
    <property type="entry name" value="SLC41_membr_dom_sf"/>
</dbReference>
<comment type="function">
    <text evidence="9">Acts as a magnesium transporter.</text>
</comment>
<dbReference type="Pfam" id="PF00571">
    <property type="entry name" value="CBS"/>
    <property type="match status" value="2"/>
</dbReference>
<dbReference type="SMART" id="SM00924">
    <property type="entry name" value="MgtE_N"/>
    <property type="match status" value="1"/>
</dbReference>
<evidence type="ECO:0000256" key="3">
    <source>
        <dbReference type="ARBA" id="ARBA00022448"/>
    </source>
</evidence>
<dbReference type="OrthoDB" id="9790355at2"/>
<evidence type="ECO:0000313" key="12">
    <source>
        <dbReference type="Proteomes" id="UP000290876"/>
    </source>
</evidence>
<keyword evidence="12" id="KW-1185">Reference proteome</keyword>
<dbReference type="Gene3D" id="1.10.357.20">
    <property type="entry name" value="SLC41 divalent cation transporters, integral membrane domain"/>
    <property type="match status" value="1"/>
</dbReference>
<feature type="domain" description="CBS" evidence="10">
    <location>
        <begin position="204"/>
        <end position="262"/>
    </location>
</feature>
<keyword evidence="9" id="KW-0479">Metal-binding</keyword>
<keyword evidence="6 9" id="KW-1133">Transmembrane helix</keyword>
<dbReference type="KEGG" id="mcob:NCTC10184_00094"/>
<name>A0A449B9M3_9BACT</name>
<evidence type="ECO:0000256" key="4">
    <source>
        <dbReference type="ARBA" id="ARBA00022692"/>
    </source>
</evidence>
<keyword evidence="9" id="KW-1003">Cell membrane</keyword>
<evidence type="ECO:0000256" key="7">
    <source>
        <dbReference type="ARBA" id="ARBA00023136"/>
    </source>
</evidence>
<protein>
    <recommendedName>
        <fullName evidence="9">Magnesium transporter MgtE</fullName>
    </recommendedName>
</protein>
<evidence type="ECO:0000259" key="10">
    <source>
        <dbReference type="PROSITE" id="PS51371"/>
    </source>
</evidence>
<evidence type="ECO:0000256" key="2">
    <source>
        <dbReference type="ARBA" id="ARBA00009749"/>
    </source>
</evidence>
<dbReference type="AlphaFoldDB" id="A0A449B9M3"/>
<keyword evidence="7 9" id="KW-0472">Membrane</keyword>
<feature type="transmembrane region" description="Helical" evidence="9">
    <location>
        <begin position="290"/>
        <end position="310"/>
    </location>
</feature>
<evidence type="ECO:0000313" key="11">
    <source>
        <dbReference type="EMBL" id="VEU77881.1"/>
    </source>
</evidence>
<dbReference type="Pfam" id="PF03448">
    <property type="entry name" value="MgtE_N"/>
    <property type="match status" value="1"/>
</dbReference>
<evidence type="ECO:0000256" key="1">
    <source>
        <dbReference type="ARBA" id="ARBA00004141"/>
    </source>
</evidence>
<dbReference type="Pfam" id="PF01769">
    <property type="entry name" value="MgtE"/>
    <property type="match status" value="1"/>
</dbReference>
<keyword evidence="8" id="KW-0129">CBS domain</keyword>
<dbReference type="GO" id="GO:0015095">
    <property type="term" value="F:magnesium ion transmembrane transporter activity"/>
    <property type="evidence" value="ECO:0007669"/>
    <property type="project" value="UniProtKB-UniRule"/>
</dbReference>
<gene>
    <name evidence="11" type="ORF">NCTC10184_00094</name>
</gene>
<dbReference type="InterPro" id="IPR006669">
    <property type="entry name" value="MgtE_transporter"/>
</dbReference>
<dbReference type="Gene3D" id="3.10.580.10">
    <property type="entry name" value="CBS-domain"/>
    <property type="match status" value="1"/>
</dbReference>
<dbReference type="NCBIfam" id="TIGR00400">
    <property type="entry name" value="mgtE"/>
    <property type="match status" value="1"/>
</dbReference>
<feature type="transmembrane region" description="Helical" evidence="9">
    <location>
        <begin position="370"/>
        <end position="394"/>
    </location>
</feature>
<dbReference type="InterPro" id="IPR000644">
    <property type="entry name" value="CBS_dom"/>
</dbReference>
<evidence type="ECO:0000256" key="5">
    <source>
        <dbReference type="ARBA" id="ARBA00022842"/>
    </source>
</evidence>
<dbReference type="GO" id="GO:0005886">
    <property type="term" value="C:plasma membrane"/>
    <property type="evidence" value="ECO:0007669"/>
    <property type="project" value="UniProtKB-SubCell"/>
</dbReference>
<dbReference type="InterPro" id="IPR006668">
    <property type="entry name" value="Mg_transptr_MgtE_intracell_dom"/>
</dbReference>
<evidence type="ECO:0000256" key="9">
    <source>
        <dbReference type="RuleBase" id="RU362011"/>
    </source>
</evidence>
<proteinExistence type="inferred from homology"/>
<comment type="subcellular location">
    <subcellularLocation>
        <location evidence="9">Cell membrane</location>
        <topology evidence="9">Multi-pass membrane protein</topology>
    </subcellularLocation>
    <subcellularLocation>
        <location evidence="1">Membrane</location>
        <topology evidence="1">Multi-pass membrane protein</topology>
    </subcellularLocation>
</comment>
<organism evidence="11 12">
    <name type="scientific">Mycoplasmopsis columbinasalis</name>
    <dbReference type="NCBI Taxonomy" id="114880"/>
    <lineage>
        <taxon>Bacteria</taxon>
        <taxon>Bacillati</taxon>
        <taxon>Mycoplasmatota</taxon>
        <taxon>Mycoplasmoidales</taxon>
        <taxon>Metamycoplasmataceae</taxon>
        <taxon>Mycoplasmopsis</taxon>
    </lineage>
</organism>
<dbReference type="SUPFAM" id="SSF161093">
    <property type="entry name" value="MgtE membrane domain-like"/>
    <property type="match status" value="1"/>
</dbReference>
<accession>A0A449B9M3</accession>
<comment type="subunit">
    <text evidence="9">Homodimer.</text>
</comment>
<feature type="transmembrane region" description="Helical" evidence="9">
    <location>
        <begin position="406"/>
        <end position="435"/>
    </location>
</feature>
<dbReference type="EMBL" id="LR215043">
    <property type="protein sequence ID" value="VEU77881.1"/>
    <property type="molecule type" value="Genomic_DNA"/>
</dbReference>
<dbReference type="PROSITE" id="PS51371">
    <property type="entry name" value="CBS"/>
    <property type="match status" value="1"/>
</dbReference>
<dbReference type="InterPro" id="IPR046342">
    <property type="entry name" value="CBS_dom_sf"/>
</dbReference>
<dbReference type="RefSeq" id="WP_129622739.1">
    <property type="nucleotide sequence ID" value="NZ_LR215043.1"/>
</dbReference>
<dbReference type="SMART" id="SM00116">
    <property type="entry name" value="CBS"/>
    <property type="match status" value="2"/>
</dbReference>
<dbReference type="GO" id="GO:0046872">
    <property type="term" value="F:metal ion binding"/>
    <property type="evidence" value="ECO:0007669"/>
    <property type="project" value="UniProtKB-KW"/>
</dbReference>
<dbReference type="Proteomes" id="UP000290876">
    <property type="component" value="Chromosome"/>
</dbReference>
<evidence type="ECO:0000256" key="6">
    <source>
        <dbReference type="ARBA" id="ARBA00022989"/>
    </source>
</evidence>
<evidence type="ECO:0000256" key="8">
    <source>
        <dbReference type="PROSITE-ProRule" id="PRU00703"/>
    </source>
</evidence>
<comment type="similarity">
    <text evidence="2 9">Belongs to the SLC41A transporter family.</text>
</comment>
<dbReference type="SUPFAM" id="SSF54631">
    <property type="entry name" value="CBS-domain pair"/>
    <property type="match status" value="1"/>
</dbReference>